<reference evidence="1" key="1">
    <citation type="submission" date="2021-12" db="EMBL/GenBank/DDBJ databases">
        <authorList>
            <person name="Lee J.-H."/>
            <person name="Kim S.-B."/>
        </authorList>
    </citation>
    <scope>NUCLEOTIDE SEQUENCE</scope>
    <source>
        <strain evidence="1">NR30</strain>
    </source>
</reference>
<dbReference type="RefSeq" id="WP_232648365.1">
    <property type="nucleotide sequence ID" value="NZ_JAJSBI010000004.1"/>
</dbReference>
<gene>
    <name evidence="1" type="ORF">LJ657_11635</name>
</gene>
<evidence type="ECO:0000313" key="2">
    <source>
        <dbReference type="Proteomes" id="UP001108029"/>
    </source>
</evidence>
<organism evidence="1 2">
    <name type="scientific">Streptomyces guryensis</name>
    <dbReference type="NCBI Taxonomy" id="2886947"/>
    <lineage>
        <taxon>Bacteria</taxon>
        <taxon>Bacillati</taxon>
        <taxon>Actinomycetota</taxon>
        <taxon>Actinomycetes</taxon>
        <taxon>Kitasatosporales</taxon>
        <taxon>Streptomycetaceae</taxon>
        <taxon>Streptomyces</taxon>
    </lineage>
</organism>
<dbReference type="PROSITE" id="PS50818">
    <property type="entry name" value="INTEIN_C_TER"/>
    <property type="match status" value="1"/>
</dbReference>
<accession>A0A9Q3Z9G4</accession>
<dbReference type="InterPro" id="IPR036844">
    <property type="entry name" value="Hint_dom_sf"/>
</dbReference>
<evidence type="ECO:0000313" key="1">
    <source>
        <dbReference type="EMBL" id="MCD9874320.1"/>
    </source>
</evidence>
<dbReference type="NCBIfam" id="TIGR01443">
    <property type="entry name" value="intein_Cterm"/>
    <property type="match status" value="1"/>
</dbReference>
<protein>
    <submittedName>
        <fullName evidence="1">HINT domain-containing protein</fullName>
    </submittedName>
</protein>
<sequence>MERGWTLVSDLRVGDHLRTPDGSVHPVTALRDRSGLTPRRVFDLTVDDLHTFFVLAGATPVLVHNCKVALGWQNGGKLDEWAGLPENKFTTFSNVSPRDFARIAEMAIADPSVALHINMTGLANEGTFIDAAQRGLTAGEAGRATDYEMSMIARALANGQRPWSSIKFYSPSGPDGAMVLDAPTPMPDLSVLKGDLRPVKGSVIGYCHC</sequence>
<keyword evidence="2" id="KW-1185">Reference proteome</keyword>
<name>A0A9Q3Z9G4_9ACTN</name>
<dbReference type="Proteomes" id="UP001108029">
    <property type="component" value="Unassembled WGS sequence"/>
</dbReference>
<dbReference type="Gene3D" id="2.170.16.10">
    <property type="entry name" value="Hedgehog/Intein (Hint) domain"/>
    <property type="match status" value="1"/>
</dbReference>
<dbReference type="InterPro" id="IPR030934">
    <property type="entry name" value="Intein_C"/>
</dbReference>
<dbReference type="SUPFAM" id="SSF51294">
    <property type="entry name" value="Hedgehog/intein (Hint) domain"/>
    <property type="match status" value="1"/>
</dbReference>
<dbReference type="AlphaFoldDB" id="A0A9Q3Z9G4"/>
<proteinExistence type="predicted"/>
<comment type="caution">
    <text evidence="1">The sequence shown here is derived from an EMBL/GenBank/DDBJ whole genome shotgun (WGS) entry which is preliminary data.</text>
</comment>
<dbReference type="EMBL" id="JAJSBI010000004">
    <property type="protein sequence ID" value="MCD9874320.1"/>
    <property type="molecule type" value="Genomic_DNA"/>
</dbReference>